<dbReference type="EMBL" id="CP001032">
    <property type="protein sequence ID" value="ACB75173.1"/>
    <property type="molecule type" value="Genomic_DNA"/>
</dbReference>
<dbReference type="PANTHER" id="PTHR30572:SF4">
    <property type="entry name" value="ABC TRANSPORTER PERMEASE YTRF"/>
    <property type="match status" value="1"/>
</dbReference>
<dbReference type="InterPro" id="IPR003838">
    <property type="entry name" value="ABC3_permease_C"/>
</dbReference>
<feature type="transmembrane region" description="Helical" evidence="7">
    <location>
        <begin position="425"/>
        <end position="450"/>
    </location>
</feature>
<evidence type="ECO:0000256" key="4">
    <source>
        <dbReference type="ARBA" id="ARBA00022989"/>
    </source>
</evidence>
<gene>
    <name evidence="10" type="ordered locus">Oter_1890</name>
</gene>
<feature type="transmembrane region" description="Helical" evidence="7">
    <location>
        <begin position="811"/>
        <end position="830"/>
    </location>
</feature>
<dbReference type="HOGENOM" id="CLU_009433_1_0_0"/>
<accession>B1ZXX1</accession>
<dbReference type="OrthoDB" id="9770036at2"/>
<dbReference type="KEGG" id="ote:Oter_1890"/>
<evidence type="ECO:0000259" key="9">
    <source>
        <dbReference type="Pfam" id="PF12704"/>
    </source>
</evidence>
<feature type="transmembrane region" description="Helical" evidence="7">
    <location>
        <begin position="338"/>
        <end position="360"/>
    </location>
</feature>
<dbReference type="NCBIfam" id="TIGR03434">
    <property type="entry name" value="ADOP"/>
    <property type="match status" value="1"/>
</dbReference>
<evidence type="ECO:0000256" key="1">
    <source>
        <dbReference type="ARBA" id="ARBA00004651"/>
    </source>
</evidence>
<feature type="domain" description="ABC3 transporter permease C-terminal" evidence="8">
    <location>
        <begin position="289"/>
        <end position="409"/>
    </location>
</feature>
<feature type="transmembrane region" description="Helical" evidence="7">
    <location>
        <begin position="380"/>
        <end position="404"/>
    </location>
</feature>
<feature type="domain" description="MacB-like periplasmic core" evidence="9">
    <location>
        <begin position="26"/>
        <end position="244"/>
    </location>
</feature>
<evidence type="ECO:0000256" key="3">
    <source>
        <dbReference type="ARBA" id="ARBA00022692"/>
    </source>
</evidence>
<dbReference type="PANTHER" id="PTHR30572">
    <property type="entry name" value="MEMBRANE COMPONENT OF TRANSPORTER-RELATED"/>
    <property type="match status" value="1"/>
</dbReference>
<feature type="transmembrane region" description="Helical" evidence="7">
    <location>
        <begin position="23"/>
        <end position="45"/>
    </location>
</feature>
<evidence type="ECO:0000313" key="11">
    <source>
        <dbReference type="Proteomes" id="UP000007013"/>
    </source>
</evidence>
<comment type="similarity">
    <text evidence="6">Belongs to the ABC-4 integral membrane protein family.</text>
</comment>
<protein>
    <submittedName>
        <fullName evidence="10">Permease</fullName>
    </submittedName>
</protein>
<dbReference type="AlphaFoldDB" id="B1ZXX1"/>
<dbReference type="STRING" id="452637.Oter_1890"/>
<dbReference type="InterPro" id="IPR017800">
    <property type="entry name" value="ADOP"/>
</dbReference>
<feature type="domain" description="ABC3 transporter permease C-terminal" evidence="8">
    <location>
        <begin position="721"/>
        <end position="838"/>
    </location>
</feature>
<feature type="transmembrane region" description="Helical" evidence="7">
    <location>
        <begin position="771"/>
        <end position="791"/>
    </location>
</feature>
<feature type="domain" description="MacB-like periplasmic core" evidence="9">
    <location>
        <begin position="533"/>
        <end position="666"/>
    </location>
</feature>
<comment type="subcellular location">
    <subcellularLocation>
        <location evidence="1">Cell membrane</location>
        <topology evidence="1">Multi-pass membrane protein</topology>
    </subcellularLocation>
</comment>
<dbReference type="Pfam" id="PF02687">
    <property type="entry name" value="FtsX"/>
    <property type="match status" value="2"/>
</dbReference>
<name>B1ZXX1_OPITP</name>
<keyword evidence="5 7" id="KW-0472">Membrane</keyword>
<evidence type="ECO:0000313" key="10">
    <source>
        <dbReference type="EMBL" id="ACB75173.1"/>
    </source>
</evidence>
<dbReference type="eggNOG" id="COG0577">
    <property type="taxonomic scope" value="Bacteria"/>
</dbReference>
<evidence type="ECO:0000256" key="5">
    <source>
        <dbReference type="ARBA" id="ARBA00023136"/>
    </source>
</evidence>
<dbReference type="Proteomes" id="UP000007013">
    <property type="component" value="Chromosome"/>
</dbReference>
<evidence type="ECO:0000256" key="2">
    <source>
        <dbReference type="ARBA" id="ARBA00022475"/>
    </source>
</evidence>
<dbReference type="GO" id="GO:0005886">
    <property type="term" value="C:plasma membrane"/>
    <property type="evidence" value="ECO:0007669"/>
    <property type="project" value="UniProtKB-SubCell"/>
</dbReference>
<sequence>MLIQTFFQDLRIGLRVLIKEKSFCTLAVTVLAVGIGAVTSMFSVVNGTMLRGFSFPNADRLAGVQVVDPTQSNPFGFNSQIFSLDYEAMREQQTSFEMMAAFINGATVNVTADGTPKRYTGAYVSADFFRILGVRPVIGRDFAPRDDQPGAEKITLISYQLWQRDFGGSPEVIGRSIRINGKPATIVGVMPQGFAFPVNEELWIPLYAEYPPTPRNSPNAQGNQPGVLALLKPGVSFDQAQAEFSGLAKQLAAAFPDTNKKFDTAVIQPLIKTFTPPNIKGLLWTMLGFCVGLLLIACVNVMNMQFARATLRAKELAIRSSLGATRIRLIRQMLTESLLVAALGATVGIGLASWATGYLNAATHSGENPIPAYIVFNIDVPVLVFVVSATMLAALVSGFVPAWMSSRASAVDALKESGRGNTSRAVTVITRSLVVMQILVSSLLLVGALLQLKSILRQNQIAWGYDNGAILSARLALMEGDYPTPEARKLFFDRLLRELRANPEYEGAALTNRFRMTFSGFGRIEIDGRAYAKDEDRPNTNFEQVSEGYFETLKARIIEGRDFALDDTDAKQPIAIVNAAFAHKHFGNESALGRRFRTVGNNGQLFGPWRTIVGVVSNVRMLGPFNNPQVDDTGFYVPYFSSVFGPALPGPVQQQFATVIVRPRANNAADIERRAAVLATTLQREVNKVDANLPLYFVGTARVNQESFLGVNRIIASMFTLFGGIAVLLSSVGLYGVMSFSVNQRMQEFGIRMALGADTQRILQMVLRQGGVQLLIGLGAGLALTATVAVLARDGIATQLFEISPLDPLTYTTVALLLTAVAFVATLVPAQRATRVDPMTALRAE</sequence>
<dbReference type="RefSeq" id="WP_012374710.1">
    <property type="nucleotide sequence ID" value="NC_010571.1"/>
</dbReference>
<dbReference type="InterPro" id="IPR025857">
    <property type="entry name" value="MacB_PCD"/>
</dbReference>
<keyword evidence="2" id="KW-1003">Cell membrane</keyword>
<dbReference type="Pfam" id="PF12704">
    <property type="entry name" value="MacB_PCD"/>
    <property type="match status" value="2"/>
</dbReference>
<dbReference type="InterPro" id="IPR050250">
    <property type="entry name" value="Macrolide_Exporter_MacB"/>
</dbReference>
<evidence type="ECO:0000256" key="6">
    <source>
        <dbReference type="ARBA" id="ARBA00038076"/>
    </source>
</evidence>
<organism evidence="10 11">
    <name type="scientific">Opitutus terrae (strain DSM 11246 / JCM 15787 / PB90-1)</name>
    <dbReference type="NCBI Taxonomy" id="452637"/>
    <lineage>
        <taxon>Bacteria</taxon>
        <taxon>Pseudomonadati</taxon>
        <taxon>Verrucomicrobiota</taxon>
        <taxon>Opitutia</taxon>
        <taxon>Opitutales</taxon>
        <taxon>Opitutaceae</taxon>
        <taxon>Opitutus</taxon>
    </lineage>
</organism>
<proteinExistence type="inferred from homology"/>
<keyword evidence="11" id="KW-1185">Reference proteome</keyword>
<feature type="transmembrane region" description="Helical" evidence="7">
    <location>
        <begin position="281"/>
        <end position="302"/>
    </location>
</feature>
<evidence type="ECO:0000259" key="8">
    <source>
        <dbReference type="Pfam" id="PF02687"/>
    </source>
</evidence>
<keyword evidence="4 7" id="KW-1133">Transmembrane helix</keyword>
<feature type="transmembrane region" description="Helical" evidence="7">
    <location>
        <begin position="714"/>
        <end position="737"/>
    </location>
</feature>
<dbReference type="GO" id="GO:0022857">
    <property type="term" value="F:transmembrane transporter activity"/>
    <property type="evidence" value="ECO:0007669"/>
    <property type="project" value="TreeGrafter"/>
</dbReference>
<reference evidence="10 11" key="1">
    <citation type="journal article" date="2011" name="J. Bacteriol.">
        <title>Genome sequence of the verrucomicrobium Opitutus terrae PB90-1, an abundant inhabitant of rice paddy soil ecosystems.</title>
        <authorList>
            <person name="van Passel M.W."/>
            <person name="Kant R."/>
            <person name="Palva A."/>
            <person name="Copeland A."/>
            <person name="Lucas S."/>
            <person name="Lapidus A."/>
            <person name="Glavina del Rio T."/>
            <person name="Pitluck S."/>
            <person name="Goltsman E."/>
            <person name="Clum A."/>
            <person name="Sun H."/>
            <person name="Schmutz J."/>
            <person name="Larimer F.W."/>
            <person name="Land M.L."/>
            <person name="Hauser L."/>
            <person name="Kyrpides N."/>
            <person name="Mikhailova N."/>
            <person name="Richardson P.P."/>
            <person name="Janssen P.H."/>
            <person name="de Vos W.M."/>
            <person name="Smidt H."/>
        </authorList>
    </citation>
    <scope>NUCLEOTIDE SEQUENCE [LARGE SCALE GENOMIC DNA]</scope>
    <source>
        <strain evidence="11">DSM 11246 / JCM 15787 / PB90-1</strain>
    </source>
</reference>
<evidence type="ECO:0000256" key="7">
    <source>
        <dbReference type="SAM" id="Phobius"/>
    </source>
</evidence>
<keyword evidence="3 7" id="KW-0812">Transmembrane</keyword>